<feature type="compositionally biased region" description="Basic and acidic residues" evidence="1">
    <location>
        <begin position="82"/>
        <end position="105"/>
    </location>
</feature>
<organism evidence="3 4">
    <name type="scientific">Gardnerella pickettii</name>
    <dbReference type="NCBI Taxonomy" id="2914924"/>
    <lineage>
        <taxon>Bacteria</taxon>
        <taxon>Bacillati</taxon>
        <taxon>Actinomycetota</taxon>
        <taxon>Actinomycetes</taxon>
        <taxon>Bifidobacteriales</taxon>
        <taxon>Bifidobacteriaceae</taxon>
        <taxon>Gardnerella</taxon>
    </lineage>
</organism>
<dbReference type="Proteomes" id="UP000234904">
    <property type="component" value="Unassembled WGS sequence"/>
</dbReference>
<evidence type="ECO:0000256" key="1">
    <source>
        <dbReference type="SAM" id="MobiDB-lite"/>
    </source>
</evidence>
<feature type="transmembrane region" description="Helical" evidence="2">
    <location>
        <begin position="791"/>
        <end position="812"/>
    </location>
</feature>
<gene>
    <name evidence="3" type="ORF">CYJ70_03660</name>
</gene>
<dbReference type="EMBL" id="PKJE01000002">
    <property type="protein sequence ID" value="PKZ54669.1"/>
    <property type="molecule type" value="Genomic_DNA"/>
</dbReference>
<protein>
    <recommendedName>
        <fullName evidence="5">LPXTG-motif protein cell wall anchor domain protein</fullName>
    </recommendedName>
</protein>
<sequence length="828" mass="89926">MRNLHCGGHFLRLLRSICAKTACARRAIVALFVATATILATFMIMPSASMGASSQNESNQEQTQAEKPENKTAETAGAPAKNESDAKGDAGDSKAEESKTVKPKDSQSSANTDASNASSARNVDSEKKQNPAVGDKKDIKQGAAKDAKKSDAAKILQRKRRALVSTRAATGNVEIPKECKDAGITELAKCYVVKYEPKFSKKDKKKIPVRGQEFFVDPTFKYVKGIKGNAKKDFVTGFDLEKLMVSKSEEAKNNGLVTLDPKTGKITVYANKWMKESKYYAHVKVTYSDGSYTTNFDCPTGGTKCVKSVIRLSFSIASIDGTKGDLSLKVYNHQDSKGRSEVQDTDGVTFTSNENGSFSSITPIFIDTTSAKKPNPIYHRMICHKDDQRTGYTLNNVDGLKLRNTNDATLLDEDDGSVEGYTFQKQWDYALGDRPGEESAKDFTVYENDTFTERSQSWIVGTPTDVGDFTCKVFAFNDADFTPLKTSVGSYVNLFKSNTENLDDSKLQSIFEDPAMAFCTAAGAKDEFGNEDQCKASLSKQKTIDWDYKTIKIVFKSKKKKQLEVKDGDLKLNVYPFKSNDAGSGSAAGGASAAAPSALGNNSTVSVMKGMELKPFIEATSEADSQKEINLKILCSKGEKPQKTNAGAAGGASNASKTGDADLEYTKWVDPSSLGFNFPDSDSQTKCTSNEGEQSCTPDGATTKFAARTYASATFKSTEAGDYKCVVYALKKPDALNKFNDEATKTDVTPEKISTSFKSAKLTANKDFVQLAFKIHVPEDFTLPQTGGQNWNLQLGAIAAVMVSVLAVGFVASQTGACRKLLYERRRC</sequence>
<dbReference type="RefSeq" id="WP_101889548.1">
    <property type="nucleotide sequence ID" value="NZ_PKJE01000002.1"/>
</dbReference>
<evidence type="ECO:0000313" key="3">
    <source>
        <dbReference type="EMBL" id="PKZ54669.1"/>
    </source>
</evidence>
<keyword evidence="4" id="KW-1185">Reference proteome</keyword>
<feature type="compositionally biased region" description="Low complexity" evidence="1">
    <location>
        <begin position="106"/>
        <end position="120"/>
    </location>
</feature>
<reference evidence="3 4" key="1">
    <citation type="submission" date="2017-12" db="EMBL/GenBank/DDBJ databases">
        <title>Phylogenetic diversity of female urinary microbiome.</title>
        <authorList>
            <person name="Thomas-White K."/>
            <person name="Wolfe A.J."/>
        </authorList>
    </citation>
    <scope>NUCLEOTIDE SEQUENCE [LARGE SCALE GENOMIC DNA]</scope>
    <source>
        <strain evidence="3 4">UMB0833</strain>
    </source>
</reference>
<evidence type="ECO:0000256" key="2">
    <source>
        <dbReference type="SAM" id="Phobius"/>
    </source>
</evidence>
<keyword evidence="2" id="KW-1133">Transmembrane helix</keyword>
<proteinExistence type="predicted"/>
<keyword evidence="2" id="KW-0472">Membrane</keyword>
<feature type="compositionally biased region" description="Basic and acidic residues" evidence="1">
    <location>
        <begin position="123"/>
        <end position="152"/>
    </location>
</feature>
<evidence type="ECO:0008006" key="5">
    <source>
        <dbReference type="Google" id="ProtNLM"/>
    </source>
</evidence>
<comment type="caution">
    <text evidence="3">The sequence shown here is derived from an EMBL/GenBank/DDBJ whole genome shotgun (WGS) entry which is preliminary data.</text>
</comment>
<evidence type="ECO:0000313" key="4">
    <source>
        <dbReference type="Proteomes" id="UP000234904"/>
    </source>
</evidence>
<accession>A0ABX4SJW2</accession>
<name>A0ABX4SJW2_9BIFI</name>
<keyword evidence="2" id="KW-0812">Transmembrane</keyword>
<feature type="region of interest" description="Disordered" evidence="1">
    <location>
        <begin position="50"/>
        <end position="155"/>
    </location>
</feature>
<feature type="compositionally biased region" description="Low complexity" evidence="1">
    <location>
        <begin position="53"/>
        <end position="62"/>
    </location>
</feature>